<keyword evidence="2" id="KW-1185">Reference proteome</keyword>
<sequence>MLPRLSSYRASFKSMNDAEVALNDSDIAATGNGAHVNNGYSHLEDGALNTRRASNNYQMASTSFSMDLSNGYELQDRRTSATSGAGVESVSNENIYPDLDYITGF</sequence>
<proteinExistence type="predicted"/>
<accession>A0AAV4F7U2</accession>
<dbReference type="AlphaFoldDB" id="A0AAV4F7U2"/>
<evidence type="ECO:0000313" key="1">
    <source>
        <dbReference type="EMBL" id="GFR69039.1"/>
    </source>
</evidence>
<evidence type="ECO:0000313" key="2">
    <source>
        <dbReference type="Proteomes" id="UP000762676"/>
    </source>
</evidence>
<gene>
    <name evidence="1" type="ORF">ElyMa_005620100</name>
</gene>
<dbReference type="EMBL" id="BMAT01011258">
    <property type="protein sequence ID" value="GFR69039.1"/>
    <property type="molecule type" value="Genomic_DNA"/>
</dbReference>
<comment type="caution">
    <text evidence="1">The sequence shown here is derived from an EMBL/GenBank/DDBJ whole genome shotgun (WGS) entry which is preliminary data.</text>
</comment>
<dbReference type="Proteomes" id="UP000762676">
    <property type="component" value="Unassembled WGS sequence"/>
</dbReference>
<organism evidence="1 2">
    <name type="scientific">Elysia marginata</name>
    <dbReference type="NCBI Taxonomy" id="1093978"/>
    <lineage>
        <taxon>Eukaryota</taxon>
        <taxon>Metazoa</taxon>
        <taxon>Spiralia</taxon>
        <taxon>Lophotrochozoa</taxon>
        <taxon>Mollusca</taxon>
        <taxon>Gastropoda</taxon>
        <taxon>Heterobranchia</taxon>
        <taxon>Euthyneura</taxon>
        <taxon>Panpulmonata</taxon>
        <taxon>Sacoglossa</taxon>
        <taxon>Placobranchoidea</taxon>
        <taxon>Plakobranchidae</taxon>
        <taxon>Elysia</taxon>
    </lineage>
</organism>
<protein>
    <submittedName>
        <fullName evidence="1">Uncharacterized protein</fullName>
    </submittedName>
</protein>
<reference evidence="1 2" key="1">
    <citation type="journal article" date="2021" name="Elife">
        <title>Chloroplast acquisition without the gene transfer in kleptoplastic sea slugs, Plakobranchus ocellatus.</title>
        <authorList>
            <person name="Maeda T."/>
            <person name="Takahashi S."/>
            <person name="Yoshida T."/>
            <person name="Shimamura S."/>
            <person name="Takaki Y."/>
            <person name="Nagai Y."/>
            <person name="Toyoda A."/>
            <person name="Suzuki Y."/>
            <person name="Arimoto A."/>
            <person name="Ishii H."/>
            <person name="Satoh N."/>
            <person name="Nishiyama T."/>
            <person name="Hasebe M."/>
            <person name="Maruyama T."/>
            <person name="Minagawa J."/>
            <person name="Obokata J."/>
            <person name="Shigenobu S."/>
        </authorList>
    </citation>
    <scope>NUCLEOTIDE SEQUENCE [LARGE SCALE GENOMIC DNA]</scope>
</reference>
<name>A0AAV4F7U2_9GAST</name>